<gene>
    <name evidence="2" type="ORF">CDAR_606581</name>
</gene>
<protein>
    <submittedName>
        <fullName evidence="2">Uncharacterized protein</fullName>
    </submittedName>
</protein>
<accession>A0AAV4PCT2</accession>
<feature type="region of interest" description="Disordered" evidence="1">
    <location>
        <begin position="275"/>
        <end position="294"/>
    </location>
</feature>
<dbReference type="Proteomes" id="UP001054837">
    <property type="component" value="Unassembled WGS sequence"/>
</dbReference>
<name>A0AAV4PCT2_9ARAC</name>
<evidence type="ECO:0000256" key="1">
    <source>
        <dbReference type="SAM" id="MobiDB-lite"/>
    </source>
</evidence>
<evidence type="ECO:0000313" key="2">
    <source>
        <dbReference type="EMBL" id="GIX93800.1"/>
    </source>
</evidence>
<proteinExistence type="predicted"/>
<organism evidence="2 3">
    <name type="scientific">Caerostris darwini</name>
    <dbReference type="NCBI Taxonomy" id="1538125"/>
    <lineage>
        <taxon>Eukaryota</taxon>
        <taxon>Metazoa</taxon>
        <taxon>Ecdysozoa</taxon>
        <taxon>Arthropoda</taxon>
        <taxon>Chelicerata</taxon>
        <taxon>Arachnida</taxon>
        <taxon>Araneae</taxon>
        <taxon>Araneomorphae</taxon>
        <taxon>Entelegynae</taxon>
        <taxon>Araneoidea</taxon>
        <taxon>Araneidae</taxon>
        <taxon>Caerostris</taxon>
    </lineage>
</organism>
<feature type="region of interest" description="Disordered" evidence="1">
    <location>
        <begin position="361"/>
        <end position="382"/>
    </location>
</feature>
<reference evidence="2 3" key="1">
    <citation type="submission" date="2021-06" db="EMBL/GenBank/DDBJ databases">
        <title>Caerostris darwini draft genome.</title>
        <authorList>
            <person name="Kono N."/>
            <person name="Arakawa K."/>
        </authorList>
    </citation>
    <scope>NUCLEOTIDE SEQUENCE [LARGE SCALE GENOMIC DNA]</scope>
</reference>
<evidence type="ECO:0000313" key="3">
    <source>
        <dbReference type="Proteomes" id="UP001054837"/>
    </source>
</evidence>
<dbReference type="EMBL" id="BPLQ01002541">
    <property type="protein sequence ID" value="GIX93800.1"/>
    <property type="molecule type" value="Genomic_DNA"/>
</dbReference>
<comment type="caution">
    <text evidence="2">The sequence shown here is derived from an EMBL/GenBank/DDBJ whole genome shotgun (WGS) entry which is preliminary data.</text>
</comment>
<keyword evidence="3" id="KW-1185">Reference proteome</keyword>
<sequence length="435" mass="49517">MNSTESQPTDFSVERIMSKDFGIKKVSKSSSHHFSQDKLRNFLKKKLLPCNINDNYFADCFYNQSDLSMFKFEDSSDLRQLENDRSKCFLSSNSQITNLKCNAFLPFGSNDYIDTQLWTRNREITSLSNSFKPSYLVSDGYTESNADSSITKISQQKKHPVMQFFSPSPDPMDEFKAPILNQPEQSNICNQNELKRQQASIISQKNDIETSISTSSKNISLSEKVVKKLKFENRNQPNSNNMEDFKIPVFASNENEQTSTHKDTATFIETSTTLTHNLPSPEEDSRNRNSSTTATLVNRNMEDSDKTILKLEFPKPIENKEISRTVHNNSWHLCEDGEETDDRSLSDGRCSSTFSDTCSSVEEPNFSDDSHPLSLVTDKSQMSSRGDDIIKIGNEKSQSKKPACNVLKNSNIPVWVLCNRYSPRPSSGEYFHDFI</sequence>
<dbReference type="AlphaFoldDB" id="A0AAV4PCT2"/>